<comment type="caution">
    <text evidence="4">The sequence shown here is derived from an EMBL/GenBank/DDBJ whole genome shotgun (WGS) entry which is preliminary data.</text>
</comment>
<name>A0A8J3VDH4_9ACTN</name>
<protein>
    <submittedName>
        <fullName evidence="4">Uncharacterized protein</fullName>
    </submittedName>
</protein>
<sequence>MWYLYALAGVDDAHAIGPPPGIDDRPVKTLVAGDLVAFASEIDAAGFEAALRRADLSKDGELGRAVRAHDRVIWHVFAHSAVLPCRFGTVFATQEALAGWLRTEYRRFREALDLVRDAAEWDIEVQAACDVDGNEVLDVKGRQQASLVYETVRDTLAGLALRARDGFYLVRRDEESAFAGKVFELVEAFPGTQIRMTGPQPAYHFMDSGMISVAGGKHGR</sequence>
<proteinExistence type="inferred from homology"/>
<dbReference type="AlphaFoldDB" id="A0A8J3VDH4"/>
<comment type="subcellular location">
    <subcellularLocation>
        <location evidence="2">Gas vesicle</location>
    </subcellularLocation>
</comment>
<organism evidence="4 5">
    <name type="scientific">Rhizocola hellebori</name>
    <dbReference type="NCBI Taxonomy" id="1392758"/>
    <lineage>
        <taxon>Bacteria</taxon>
        <taxon>Bacillati</taxon>
        <taxon>Actinomycetota</taxon>
        <taxon>Actinomycetes</taxon>
        <taxon>Micromonosporales</taxon>
        <taxon>Micromonosporaceae</taxon>
        <taxon>Rhizocola</taxon>
    </lineage>
</organism>
<evidence type="ECO:0000256" key="3">
    <source>
        <dbReference type="ARBA" id="ARBA00035643"/>
    </source>
</evidence>
<evidence type="ECO:0000313" key="4">
    <source>
        <dbReference type="EMBL" id="GIH02456.1"/>
    </source>
</evidence>
<dbReference type="GO" id="GO:0031411">
    <property type="term" value="C:gas vesicle"/>
    <property type="evidence" value="ECO:0007669"/>
    <property type="project" value="UniProtKB-SubCell"/>
</dbReference>
<dbReference type="PANTHER" id="PTHR36852">
    <property type="entry name" value="PROTEIN GVPL 2"/>
    <property type="match status" value="1"/>
</dbReference>
<evidence type="ECO:0000256" key="1">
    <source>
        <dbReference type="ARBA" id="ARBA00022987"/>
    </source>
</evidence>
<dbReference type="Proteomes" id="UP000612899">
    <property type="component" value="Unassembled WGS sequence"/>
</dbReference>
<dbReference type="PANTHER" id="PTHR36852:SF1">
    <property type="entry name" value="PROTEIN GVPL 2"/>
    <property type="match status" value="1"/>
</dbReference>
<dbReference type="Pfam" id="PF06386">
    <property type="entry name" value="GvpL_GvpF"/>
    <property type="match status" value="2"/>
</dbReference>
<dbReference type="EMBL" id="BONY01000002">
    <property type="protein sequence ID" value="GIH02456.1"/>
    <property type="molecule type" value="Genomic_DNA"/>
</dbReference>
<comment type="similarity">
    <text evidence="3">Belongs to the gas vesicle GvpF/GvpL family.</text>
</comment>
<keyword evidence="5" id="KW-1185">Reference proteome</keyword>
<dbReference type="InterPro" id="IPR009430">
    <property type="entry name" value="GvpL/GvpF"/>
</dbReference>
<dbReference type="GO" id="GO:0031412">
    <property type="term" value="P:gas vesicle organization"/>
    <property type="evidence" value="ECO:0007669"/>
    <property type="project" value="InterPro"/>
</dbReference>
<accession>A0A8J3VDH4</accession>
<keyword evidence="1" id="KW-0304">Gas vesicle</keyword>
<gene>
    <name evidence="4" type="ORF">Rhe02_05230</name>
</gene>
<reference evidence="4" key="1">
    <citation type="submission" date="2021-01" db="EMBL/GenBank/DDBJ databases">
        <title>Whole genome shotgun sequence of Rhizocola hellebori NBRC 109834.</title>
        <authorList>
            <person name="Komaki H."/>
            <person name="Tamura T."/>
        </authorList>
    </citation>
    <scope>NUCLEOTIDE SEQUENCE</scope>
    <source>
        <strain evidence="4">NBRC 109834</strain>
    </source>
</reference>
<evidence type="ECO:0000313" key="5">
    <source>
        <dbReference type="Proteomes" id="UP000612899"/>
    </source>
</evidence>
<evidence type="ECO:0000256" key="2">
    <source>
        <dbReference type="ARBA" id="ARBA00035108"/>
    </source>
</evidence>
<dbReference type="RefSeq" id="WP_239123254.1">
    <property type="nucleotide sequence ID" value="NZ_BONY01000002.1"/>
</dbReference>